<evidence type="ECO:0000313" key="1">
    <source>
        <dbReference type="EMBL" id="GAJ17582.1"/>
    </source>
</evidence>
<name>X1VGY7_9ZZZZ</name>
<proteinExistence type="predicted"/>
<dbReference type="EMBL" id="BARW01043069">
    <property type="protein sequence ID" value="GAJ17582.1"/>
    <property type="molecule type" value="Genomic_DNA"/>
</dbReference>
<feature type="non-terminal residue" evidence="1">
    <location>
        <position position="44"/>
    </location>
</feature>
<comment type="caution">
    <text evidence="1">The sequence shown here is derived from an EMBL/GenBank/DDBJ whole genome shotgun (WGS) entry which is preliminary data.</text>
</comment>
<feature type="non-terminal residue" evidence="1">
    <location>
        <position position="1"/>
    </location>
</feature>
<sequence length="44" mass="4670">TEDQCRHIHEASLEILDRVGAQLDLPEAVAGGASALQEKPNIAC</sequence>
<protein>
    <submittedName>
        <fullName evidence="1">Uncharacterized protein</fullName>
    </submittedName>
</protein>
<organism evidence="1">
    <name type="scientific">marine sediment metagenome</name>
    <dbReference type="NCBI Taxonomy" id="412755"/>
    <lineage>
        <taxon>unclassified sequences</taxon>
        <taxon>metagenomes</taxon>
        <taxon>ecological metagenomes</taxon>
    </lineage>
</organism>
<dbReference type="AlphaFoldDB" id="X1VGY7"/>
<accession>X1VGY7</accession>
<gene>
    <name evidence="1" type="ORF">S12H4_63368</name>
</gene>
<reference evidence="1" key="1">
    <citation type="journal article" date="2014" name="Front. Microbiol.">
        <title>High frequency of phylogenetically diverse reductive dehalogenase-homologous genes in deep subseafloor sedimentary metagenomes.</title>
        <authorList>
            <person name="Kawai M."/>
            <person name="Futagami T."/>
            <person name="Toyoda A."/>
            <person name="Takaki Y."/>
            <person name="Nishi S."/>
            <person name="Hori S."/>
            <person name="Arai W."/>
            <person name="Tsubouchi T."/>
            <person name="Morono Y."/>
            <person name="Uchiyama I."/>
            <person name="Ito T."/>
            <person name="Fujiyama A."/>
            <person name="Inagaki F."/>
            <person name="Takami H."/>
        </authorList>
    </citation>
    <scope>NUCLEOTIDE SEQUENCE</scope>
    <source>
        <strain evidence="1">Expedition CK06-06</strain>
    </source>
</reference>